<dbReference type="Proteomes" id="UP000191418">
    <property type="component" value="Unassembled WGS sequence"/>
</dbReference>
<feature type="non-terminal residue" evidence="1">
    <location>
        <position position="1"/>
    </location>
</feature>
<dbReference type="EMBL" id="MTSM01000095">
    <property type="protein sequence ID" value="OPX54035.1"/>
    <property type="molecule type" value="Genomic_DNA"/>
</dbReference>
<comment type="caution">
    <text evidence="1">The sequence shown here is derived from an EMBL/GenBank/DDBJ whole genome shotgun (WGS) entry which is preliminary data.</text>
</comment>
<protein>
    <recommendedName>
        <fullName evidence="3">HNH nuclease domain-containing protein</fullName>
    </recommendedName>
</protein>
<dbReference type="SUPFAM" id="SSF54060">
    <property type="entry name" value="His-Me finger endonucleases"/>
    <property type="match status" value="1"/>
</dbReference>
<evidence type="ECO:0008006" key="3">
    <source>
        <dbReference type="Google" id="ProtNLM"/>
    </source>
</evidence>
<name>A0A1V4T0B6_9GAMM</name>
<gene>
    <name evidence="1" type="ORF">BTE48_16345</name>
</gene>
<sequence length="96" mass="10714">SGAIKSSIYGKVLTPYDNGKGVAQVNYQIISSRGDWKRKAYSVKKIIMQTFRPNEPVGNSIINKDGNPFNNAVENLEWVYGGRPRVNGRWTKVGRG</sequence>
<keyword evidence="2" id="KW-1185">Reference proteome</keyword>
<evidence type="ECO:0000313" key="2">
    <source>
        <dbReference type="Proteomes" id="UP000191418"/>
    </source>
</evidence>
<dbReference type="Gene3D" id="3.90.75.20">
    <property type="match status" value="1"/>
</dbReference>
<proteinExistence type="predicted"/>
<dbReference type="RefSeq" id="WP_211278133.1">
    <property type="nucleotide sequence ID" value="NZ_MTSM01000095.1"/>
</dbReference>
<organism evidence="1 2">
    <name type="scientific">Oceanospirillum multiglobuliferum</name>
    <dbReference type="NCBI Taxonomy" id="64969"/>
    <lineage>
        <taxon>Bacteria</taxon>
        <taxon>Pseudomonadati</taxon>
        <taxon>Pseudomonadota</taxon>
        <taxon>Gammaproteobacteria</taxon>
        <taxon>Oceanospirillales</taxon>
        <taxon>Oceanospirillaceae</taxon>
        <taxon>Oceanospirillum</taxon>
    </lineage>
</organism>
<dbReference type="AlphaFoldDB" id="A0A1V4T0B6"/>
<dbReference type="InterPro" id="IPR044925">
    <property type="entry name" value="His-Me_finger_sf"/>
</dbReference>
<evidence type="ECO:0000313" key="1">
    <source>
        <dbReference type="EMBL" id="OPX54035.1"/>
    </source>
</evidence>
<accession>A0A1V4T0B6</accession>
<reference evidence="1 2" key="1">
    <citation type="submission" date="2017-01" db="EMBL/GenBank/DDBJ databases">
        <title>Genome Sequencing of a Marine Spirillum, Oceanospirillum multiglobuliferum ATCC 33336, from Japan.</title>
        <authorList>
            <person name="Carney J.G."/>
            <person name="Trachtenberg A.M."/>
            <person name="Rheaume B.A."/>
            <person name="Linnane J.D."/>
            <person name="Pitts N.L."/>
            <person name="Mykles D.L."/>
            <person name="Maclea K.S."/>
        </authorList>
    </citation>
    <scope>NUCLEOTIDE SEQUENCE [LARGE SCALE GENOMIC DNA]</scope>
    <source>
        <strain evidence="1 2">ATCC 33336</strain>
    </source>
</reference>